<evidence type="ECO:0008006" key="5">
    <source>
        <dbReference type="Google" id="ProtNLM"/>
    </source>
</evidence>
<organism evidence="3 4">
    <name type="scientific">Fischerella major NIES-592</name>
    <dbReference type="NCBI Taxonomy" id="210994"/>
    <lineage>
        <taxon>Bacteria</taxon>
        <taxon>Bacillati</taxon>
        <taxon>Cyanobacteriota</taxon>
        <taxon>Cyanophyceae</taxon>
        <taxon>Nostocales</taxon>
        <taxon>Hapalosiphonaceae</taxon>
        <taxon>Fischerella</taxon>
    </lineage>
</organism>
<dbReference type="OrthoDB" id="516146at2"/>
<reference evidence="3 4" key="1">
    <citation type="submission" date="2016-11" db="EMBL/GenBank/DDBJ databases">
        <title>Draft Genome Sequences of Nine Cyanobacterial Strains from Diverse Habitats.</title>
        <authorList>
            <person name="Zhu T."/>
            <person name="Hou S."/>
            <person name="Lu X."/>
            <person name="Hess W.R."/>
        </authorList>
    </citation>
    <scope>NUCLEOTIDE SEQUENCE [LARGE SCALE GENOMIC DNA]</scope>
    <source>
        <strain evidence="3 4">NIES-592</strain>
    </source>
</reference>
<evidence type="ECO:0000256" key="2">
    <source>
        <dbReference type="SAM" id="SignalP"/>
    </source>
</evidence>
<feature type="compositionally biased region" description="Low complexity" evidence="1">
    <location>
        <begin position="66"/>
        <end position="80"/>
    </location>
</feature>
<comment type="caution">
    <text evidence="3">The sequence shown here is derived from an EMBL/GenBank/DDBJ whole genome shotgun (WGS) entry which is preliminary data.</text>
</comment>
<dbReference type="AlphaFoldDB" id="A0A1U7GYT2"/>
<dbReference type="Proteomes" id="UP000186391">
    <property type="component" value="Unassembled WGS sequence"/>
</dbReference>
<evidence type="ECO:0000313" key="4">
    <source>
        <dbReference type="Proteomes" id="UP000186391"/>
    </source>
</evidence>
<protein>
    <recommendedName>
        <fullName evidence="5">Secreted protein</fullName>
    </recommendedName>
</protein>
<keyword evidence="4" id="KW-1185">Reference proteome</keyword>
<feature type="chain" id="PRO_5010535071" description="Secreted protein" evidence="2">
    <location>
        <begin position="22"/>
        <end position="136"/>
    </location>
</feature>
<sequence length="136" mass="14030">MKFKFLSLGLFSLTVVSPLFAPSFTRPASALGCVITDVAVQVDVSGSKKPSQQTHNPNQQFGEDCTGNSVTNTSTQVNTGPNSAQQNVNSNSIVGGGATSNTPGKGDVGVKVHVPVDVYNPAADPNFLNGVGVPKR</sequence>
<feature type="signal peptide" evidence="2">
    <location>
        <begin position="1"/>
        <end position="21"/>
    </location>
</feature>
<feature type="region of interest" description="Disordered" evidence="1">
    <location>
        <begin position="45"/>
        <end position="108"/>
    </location>
</feature>
<accession>A0A1U7GYT2</accession>
<proteinExistence type="predicted"/>
<evidence type="ECO:0000256" key="1">
    <source>
        <dbReference type="SAM" id="MobiDB-lite"/>
    </source>
</evidence>
<keyword evidence="2" id="KW-0732">Signal</keyword>
<feature type="compositionally biased region" description="Polar residues" evidence="1">
    <location>
        <begin position="48"/>
        <end position="61"/>
    </location>
</feature>
<dbReference type="EMBL" id="MRCA01000006">
    <property type="protein sequence ID" value="OKH13528.1"/>
    <property type="molecule type" value="Genomic_DNA"/>
</dbReference>
<feature type="compositionally biased region" description="Polar residues" evidence="1">
    <location>
        <begin position="81"/>
        <end position="93"/>
    </location>
</feature>
<evidence type="ECO:0000313" key="3">
    <source>
        <dbReference type="EMBL" id="OKH13528.1"/>
    </source>
</evidence>
<gene>
    <name evidence="3" type="ORF">NIES592_12865</name>
</gene>
<dbReference type="RefSeq" id="WP_062247363.1">
    <property type="nucleotide sequence ID" value="NZ_MRCA01000006.1"/>
</dbReference>
<name>A0A1U7GYT2_9CYAN</name>